<dbReference type="EMBL" id="JBHUCX010000083">
    <property type="protein sequence ID" value="MFD1677034.1"/>
    <property type="molecule type" value="Genomic_DNA"/>
</dbReference>
<evidence type="ECO:0000313" key="2">
    <source>
        <dbReference type="Proteomes" id="UP001597079"/>
    </source>
</evidence>
<evidence type="ECO:0000313" key="1">
    <source>
        <dbReference type="EMBL" id="MFD1677034.1"/>
    </source>
</evidence>
<name>A0ABW4JMD0_9BACL</name>
<sequence>MPSMINVGVLNVNTPQQNAGIFFGELNMTGWDANQKMVQAEGGQFGVFMLNMGIVNNNFDGFELMDGNMLDQDLKAQVSGNL</sequence>
<organism evidence="1 2">
    <name type="scientific">Alicyclobacillus fodiniaquatilis</name>
    <dbReference type="NCBI Taxonomy" id="1661150"/>
    <lineage>
        <taxon>Bacteria</taxon>
        <taxon>Bacillati</taxon>
        <taxon>Bacillota</taxon>
        <taxon>Bacilli</taxon>
        <taxon>Bacillales</taxon>
        <taxon>Alicyclobacillaceae</taxon>
        <taxon>Alicyclobacillus</taxon>
    </lineage>
</organism>
<gene>
    <name evidence="1" type="ORF">ACFSB2_20375</name>
</gene>
<comment type="caution">
    <text evidence="1">The sequence shown here is derived from an EMBL/GenBank/DDBJ whole genome shotgun (WGS) entry which is preliminary data.</text>
</comment>
<proteinExistence type="predicted"/>
<reference evidence="2" key="1">
    <citation type="journal article" date="2019" name="Int. J. Syst. Evol. Microbiol.">
        <title>The Global Catalogue of Microorganisms (GCM) 10K type strain sequencing project: providing services to taxonomists for standard genome sequencing and annotation.</title>
        <authorList>
            <consortium name="The Broad Institute Genomics Platform"/>
            <consortium name="The Broad Institute Genome Sequencing Center for Infectious Disease"/>
            <person name="Wu L."/>
            <person name="Ma J."/>
        </authorList>
    </citation>
    <scope>NUCLEOTIDE SEQUENCE [LARGE SCALE GENOMIC DNA]</scope>
    <source>
        <strain evidence="2">CGMCC 1.12286</strain>
    </source>
</reference>
<accession>A0ABW4JMD0</accession>
<dbReference type="Proteomes" id="UP001597079">
    <property type="component" value="Unassembled WGS sequence"/>
</dbReference>
<protein>
    <submittedName>
        <fullName evidence="1">Uncharacterized protein</fullName>
    </submittedName>
</protein>
<keyword evidence="2" id="KW-1185">Reference proteome</keyword>
<dbReference type="RefSeq" id="WP_377944944.1">
    <property type="nucleotide sequence ID" value="NZ_JBHUCX010000083.1"/>
</dbReference>